<organism evidence="4 5">
    <name type="scientific">Haloarcula limicola</name>
    <dbReference type="NCBI Taxonomy" id="1429915"/>
    <lineage>
        <taxon>Archaea</taxon>
        <taxon>Methanobacteriati</taxon>
        <taxon>Methanobacteriota</taxon>
        <taxon>Stenosarchaea group</taxon>
        <taxon>Halobacteria</taxon>
        <taxon>Halobacteriales</taxon>
        <taxon>Haloarculaceae</taxon>
        <taxon>Haloarcula</taxon>
    </lineage>
</organism>
<dbReference type="RefSeq" id="WP_162319355.1">
    <property type="nucleotide sequence ID" value="NZ_JAHQXF010000004.1"/>
</dbReference>
<evidence type="ECO:0000256" key="2">
    <source>
        <dbReference type="ARBA" id="ARBA00022801"/>
    </source>
</evidence>
<dbReference type="Proteomes" id="UP000766550">
    <property type="component" value="Unassembled WGS sequence"/>
</dbReference>
<name>A0A8J7Y8I6_9EURY</name>
<reference evidence="4 5" key="1">
    <citation type="submission" date="2021-06" db="EMBL/GenBank/DDBJ databases">
        <title>New haloarchaea isolates fom saline soil.</title>
        <authorList>
            <person name="Duran-Viseras A."/>
            <person name="Sanchez-Porro C.S."/>
            <person name="Ventosa A."/>
        </authorList>
    </citation>
    <scope>NUCLEOTIDE SEQUENCE [LARGE SCALE GENOMIC DNA]</scope>
    <source>
        <strain evidence="4 5">JCM 183640</strain>
    </source>
</reference>
<dbReference type="OrthoDB" id="11472at2157"/>
<evidence type="ECO:0000256" key="1">
    <source>
        <dbReference type="ARBA" id="ARBA00022722"/>
    </source>
</evidence>
<dbReference type="CDD" id="cd00085">
    <property type="entry name" value="HNHc"/>
    <property type="match status" value="1"/>
</dbReference>
<dbReference type="InterPro" id="IPR003615">
    <property type="entry name" value="HNH_nuc"/>
</dbReference>
<dbReference type="Gene3D" id="1.10.30.50">
    <property type="match status" value="1"/>
</dbReference>
<accession>A0A8J7Y8I6</accession>
<dbReference type="GO" id="GO:0004519">
    <property type="term" value="F:endonuclease activity"/>
    <property type="evidence" value="ECO:0007669"/>
    <property type="project" value="UniProtKB-KW"/>
</dbReference>
<keyword evidence="4" id="KW-0255">Endonuclease</keyword>
<feature type="domain" description="HNH nuclease" evidence="3">
    <location>
        <begin position="11"/>
        <end position="63"/>
    </location>
</feature>
<dbReference type="PANTHER" id="PTHR41286">
    <property type="entry name" value="HNH NUCLEASE YAJD-RELATED"/>
    <property type="match status" value="1"/>
</dbReference>
<dbReference type="PANTHER" id="PTHR41286:SF1">
    <property type="entry name" value="HNH NUCLEASE YAJD-RELATED"/>
    <property type="match status" value="1"/>
</dbReference>
<dbReference type="Pfam" id="PF01844">
    <property type="entry name" value="HNH"/>
    <property type="match status" value="1"/>
</dbReference>
<dbReference type="AlphaFoldDB" id="A0A8J7Y8I6"/>
<evidence type="ECO:0000313" key="4">
    <source>
        <dbReference type="EMBL" id="MBV0926237.1"/>
    </source>
</evidence>
<protein>
    <submittedName>
        <fullName evidence="4">HNH endonuclease</fullName>
    </submittedName>
</protein>
<evidence type="ECO:0000313" key="5">
    <source>
        <dbReference type="Proteomes" id="UP000766550"/>
    </source>
</evidence>
<keyword evidence="2" id="KW-0378">Hydrolase</keyword>
<dbReference type="EMBL" id="JAHQXF010000004">
    <property type="protein sequence ID" value="MBV0926237.1"/>
    <property type="molecule type" value="Genomic_DNA"/>
</dbReference>
<dbReference type="GO" id="GO:0016787">
    <property type="term" value="F:hydrolase activity"/>
    <property type="evidence" value="ECO:0007669"/>
    <property type="project" value="UniProtKB-KW"/>
</dbReference>
<dbReference type="GO" id="GO:0003676">
    <property type="term" value="F:nucleic acid binding"/>
    <property type="evidence" value="ECO:0007669"/>
    <property type="project" value="InterPro"/>
</dbReference>
<gene>
    <name evidence="4" type="ORF">KTS45_18680</name>
</gene>
<proteinExistence type="predicted"/>
<comment type="caution">
    <text evidence="4">The sequence shown here is derived from an EMBL/GenBank/DDBJ whole genome shotgun (WGS) entry which is preliminary data.</text>
</comment>
<dbReference type="SMART" id="SM00507">
    <property type="entry name" value="HNHc"/>
    <property type="match status" value="1"/>
</dbReference>
<dbReference type="GO" id="GO:0005829">
    <property type="term" value="C:cytosol"/>
    <property type="evidence" value="ECO:0007669"/>
    <property type="project" value="TreeGrafter"/>
</dbReference>
<dbReference type="InterPro" id="IPR002711">
    <property type="entry name" value="HNH"/>
</dbReference>
<keyword evidence="1" id="KW-0540">Nuclease</keyword>
<keyword evidence="5" id="KW-1185">Reference proteome</keyword>
<dbReference type="GO" id="GO:0008270">
    <property type="term" value="F:zinc ion binding"/>
    <property type="evidence" value="ECO:0007669"/>
    <property type="project" value="InterPro"/>
</dbReference>
<evidence type="ECO:0000259" key="3">
    <source>
        <dbReference type="SMART" id="SM00507"/>
    </source>
</evidence>
<sequence length="170" mass="19204">MGNERSTDWTTRRETVLQRDDYQCQNCGRSSSQDLHVHHIVPLKDGGSNRLSNLKTLCASCHDAIHVSGASAPEKANRVNSNSVTPRTPRTCHTEDCAGTPTSTENPLYAFCKRCFTMHRYDHGWFIAFCTNCYDRETQIVWGEHGRSGRCQKCGVEMKVTENKGMFSIK</sequence>